<evidence type="ECO:0000259" key="5">
    <source>
        <dbReference type="Pfam" id="PF25954"/>
    </source>
</evidence>
<dbReference type="GO" id="GO:1990281">
    <property type="term" value="C:efflux pump complex"/>
    <property type="evidence" value="ECO:0007669"/>
    <property type="project" value="TreeGrafter"/>
</dbReference>
<dbReference type="InterPro" id="IPR058792">
    <property type="entry name" value="Beta-barrel_RND_2"/>
</dbReference>
<dbReference type="AlphaFoldDB" id="A0A1H3PFE3"/>
<organism evidence="7 8">
    <name type="scientific">Tindallia californiensis</name>
    <dbReference type="NCBI Taxonomy" id="159292"/>
    <lineage>
        <taxon>Bacteria</taxon>
        <taxon>Bacillati</taxon>
        <taxon>Bacillota</taxon>
        <taxon>Clostridia</taxon>
        <taxon>Peptostreptococcales</taxon>
        <taxon>Tindalliaceae</taxon>
        <taxon>Tindallia</taxon>
    </lineage>
</organism>
<dbReference type="Pfam" id="PF25954">
    <property type="entry name" value="Beta-barrel_RND_2"/>
    <property type="match status" value="1"/>
</dbReference>
<dbReference type="InterPro" id="IPR058637">
    <property type="entry name" value="YknX-like_C"/>
</dbReference>
<dbReference type="Gene3D" id="2.40.30.170">
    <property type="match status" value="1"/>
</dbReference>
<name>A0A1H3PFE3_9FIRM</name>
<evidence type="ECO:0000259" key="6">
    <source>
        <dbReference type="Pfam" id="PF25989"/>
    </source>
</evidence>
<dbReference type="Pfam" id="PF25989">
    <property type="entry name" value="YknX_C"/>
    <property type="match status" value="1"/>
</dbReference>
<feature type="chain" id="PRO_5038794106" evidence="4">
    <location>
        <begin position="26"/>
        <end position="394"/>
    </location>
</feature>
<evidence type="ECO:0000256" key="2">
    <source>
        <dbReference type="ARBA" id="ARBA00022448"/>
    </source>
</evidence>
<comment type="similarity">
    <text evidence="1">Belongs to the membrane fusion protein (MFP) (TC 8.A.1) family.</text>
</comment>
<dbReference type="NCBIfam" id="TIGR01730">
    <property type="entry name" value="RND_mfp"/>
    <property type="match status" value="1"/>
</dbReference>
<proteinExistence type="inferred from homology"/>
<feature type="coiled-coil region" evidence="3">
    <location>
        <begin position="128"/>
        <end position="200"/>
    </location>
</feature>
<accession>A0A1H3PFE3</accession>
<dbReference type="RefSeq" id="WP_176968367.1">
    <property type="nucleotide sequence ID" value="NZ_FNPV01000006.1"/>
</dbReference>
<feature type="domain" description="YknX-like C-terminal permuted SH3-like" evidence="6">
    <location>
        <begin position="320"/>
        <end position="387"/>
    </location>
</feature>
<evidence type="ECO:0000256" key="4">
    <source>
        <dbReference type="SAM" id="SignalP"/>
    </source>
</evidence>
<evidence type="ECO:0000313" key="8">
    <source>
        <dbReference type="Proteomes" id="UP000199230"/>
    </source>
</evidence>
<protein>
    <submittedName>
        <fullName evidence="7">RND family efflux transporter, MFP subunit</fullName>
    </submittedName>
</protein>
<keyword evidence="3" id="KW-0175">Coiled coil</keyword>
<keyword evidence="8" id="KW-1185">Reference proteome</keyword>
<dbReference type="SUPFAM" id="SSF111369">
    <property type="entry name" value="HlyD-like secretion proteins"/>
    <property type="match status" value="1"/>
</dbReference>
<feature type="signal peptide" evidence="4">
    <location>
        <begin position="1"/>
        <end position="25"/>
    </location>
</feature>
<dbReference type="Gene3D" id="1.10.287.470">
    <property type="entry name" value="Helix hairpin bin"/>
    <property type="match status" value="1"/>
</dbReference>
<dbReference type="GO" id="GO:0015562">
    <property type="term" value="F:efflux transmembrane transporter activity"/>
    <property type="evidence" value="ECO:0007669"/>
    <property type="project" value="TreeGrafter"/>
</dbReference>
<dbReference type="EMBL" id="FNPV01000006">
    <property type="protein sequence ID" value="SDY99800.1"/>
    <property type="molecule type" value="Genomic_DNA"/>
</dbReference>
<reference evidence="7 8" key="1">
    <citation type="submission" date="2016-10" db="EMBL/GenBank/DDBJ databases">
        <authorList>
            <person name="de Groot N.N."/>
        </authorList>
    </citation>
    <scope>NUCLEOTIDE SEQUENCE [LARGE SCALE GENOMIC DNA]</scope>
    <source>
        <strain evidence="7 8">APO</strain>
    </source>
</reference>
<keyword evidence="4" id="KW-0732">Signal</keyword>
<evidence type="ECO:0000313" key="7">
    <source>
        <dbReference type="EMBL" id="SDY99800.1"/>
    </source>
</evidence>
<dbReference type="InterPro" id="IPR006143">
    <property type="entry name" value="RND_pump_MFP"/>
</dbReference>
<keyword evidence="2" id="KW-0813">Transport</keyword>
<evidence type="ECO:0000256" key="3">
    <source>
        <dbReference type="SAM" id="Coils"/>
    </source>
</evidence>
<dbReference type="Gene3D" id="2.40.50.100">
    <property type="match status" value="1"/>
</dbReference>
<dbReference type="Proteomes" id="UP000199230">
    <property type="component" value="Unassembled WGS sequence"/>
</dbReference>
<dbReference type="Gene3D" id="2.40.420.20">
    <property type="match status" value="1"/>
</dbReference>
<dbReference type="PANTHER" id="PTHR30469">
    <property type="entry name" value="MULTIDRUG RESISTANCE PROTEIN MDTA"/>
    <property type="match status" value="1"/>
</dbReference>
<sequence>MKIKQLRVQKVLLLLLVALALPLNACGRSDVAETESPTRPVQVQAVETEEIRKELEISGNVKPSQMVRAGFKVEGLIEHVYVEAGDRVQPGQPLMRLETQDYDLNVDANLAQYEALRRKAESAIPSKVNQAQAQLEFIEAQYDRMTTLHQQGVVSAKDLEEIETKYTVAQNQYQEALDAYEITEKELRRAQRALDLAQSKLEDTVLTSPIAATVLRTTFEAGETIAPGHPTVILGVLDTMEVEIGVPDTIVSRIDIGESVSVFLYGLDREVEGVITNIDPVADQKTRTFGVQIEIDNSDGEIRPGMLAKVALASSEKSAIMVPVNCVNNLPEGSYLFVYQEDGTVEQRTVELGEIYGDRIQVLSGLTDGEKVVVEGQYQLTDGQTVNAGKADAQ</sequence>
<feature type="domain" description="CusB-like beta-barrel" evidence="5">
    <location>
        <begin position="242"/>
        <end position="315"/>
    </location>
</feature>
<gene>
    <name evidence="7" type="ORF">SAMN05192546_106181</name>
</gene>
<dbReference type="FunFam" id="2.40.420.20:FF:000006">
    <property type="entry name" value="RND family efflux transporter MFP subunit"/>
    <property type="match status" value="1"/>
</dbReference>
<evidence type="ECO:0000256" key="1">
    <source>
        <dbReference type="ARBA" id="ARBA00009477"/>
    </source>
</evidence>
<dbReference type="STRING" id="159292.SAMN05192546_106181"/>